<dbReference type="Proteomes" id="UP000199062">
    <property type="component" value="Unassembled WGS sequence"/>
</dbReference>
<dbReference type="InterPro" id="IPR052537">
    <property type="entry name" value="Extradiol_RC_dioxygenase"/>
</dbReference>
<dbReference type="STRING" id="767519.SAMN05216559_1590"/>
<dbReference type="AlphaFoldDB" id="A0A1I6KZR7"/>
<feature type="domain" description="VOC" evidence="1">
    <location>
        <begin position="7"/>
        <end position="135"/>
    </location>
</feature>
<evidence type="ECO:0000313" key="2">
    <source>
        <dbReference type="EMBL" id="SFR96420.1"/>
    </source>
</evidence>
<dbReference type="InterPro" id="IPR004360">
    <property type="entry name" value="Glyas_Fos-R_dOase_dom"/>
</dbReference>
<dbReference type="PANTHER" id="PTHR36110:SF4">
    <property type="entry name" value="RING-CLEAVING DIOXYGENASE MHQA-RELATED"/>
    <property type="match status" value="1"/>
</dbReference>
<proteinExistence type="predicted"/>
<dbReference type="RefSeq" id="WP_089815683.1">
    <property type="nucleotide sequence ID" value="NZ_FOZK01000002.1"/>
</dbReference>
<dbReference type="PANTHER" id="PTHR36110">
    <property type="entry name" value="RING-CLEAVING DIOXYGENASE MHQE-RELATED"/>
    <property type="match status" value="1"/>
</dbReference>
<dbReference type="Pfam" id="PF00903">
    <property type="entry name" value="Glyoxalase"/>
    <property type="match status" value="2"/>
</dbReference>
<evidence type="ECO:0000313" key="3">
    <source>
        <dbReference type="Proteomes" id="UP000199062"/>
    </source>
</evidence>
<evidence type="ECO:0000259" key="1">
    <source>
        <dbReference type="PROSITE" id="PS51819"/>
    </source>
</evidence>
<dbReference type="PROSITE" id="PS51819">
    <property type="entry name" value="VOC"/>
    <property type="match status" value="2"/>
</dbReference>
<sequence length="314" mass="34835">MRDPVSGLHHVSAIAGDPQANVDCYTDVLGLRFVKRTVNFDYEFMYHLYYGSESADPGTLLTFFPYQRGEVGRVGQPQPSAVALAVPEGSSEYWYDRLAASDEFEVVVDEPVERFGDAVVRFRDHDGVRVELVESDSSRPPATDAIPAEYAVRGLDSVTLRSTSVYHTAATLEVFGFDLADQEGDRVRYEVSGESEADPAVVDILDSESEYGKEGIGTIHHVAFGAGDVPLSEWRDRLFDAGLEPTRITDRRYFESVYARDPGGILFEVATTEPGFTVDEDLDELGSSLQLPPQYEGDREMLESQLPEIVVDRD</sequence>
<dbReference type="OrthoDB" id="9710at2157"/>
<protein>
    <submittedName>
        <fullName evidence="2">Glyoxalase family protein</fullName>
    </submittedName>
</protein>
<dbReference type="EMBL" id="FOZK01000002">
    <property type="protein sequence ID" value="SFR96420.1"/>
    <property type="molecule type" value="Genomic_DNA"/>
</dbReference>
<name>A0A1I6KZR7_9EURY</name>
<gene>
    <name evidence="2" type="ORF">SAMN05216559_1590</name>
</gene>
<dbReference type="InterPro" id="IPR029068">
    <property type="entry name" value="Glyas_Bleomycin-R_OHBP_Dase"/>
</dbReference>
<reference evidence="2 3" key="1">
    <citation type="submission" date="2016-10" db="EMBL/GenBank/DDBJ databases">
        <authorList>
            <person name="de Groot N.N."/>
        </authorList>
    </citation>
    <scope>NUCLEOTIDE SEQUENCE [LARGE SCALE GENOMIC DNA]</scope>
    <source>
        <strain evidence="2 3">CGMCC 1.10457</strain>
    </source>
</reference>
<dbReference type="InterPro" id="IPR037523">
    <property type="entry name" value="VOC_core"/>
</dbReference>
<dbReference type="Gene3D" id="3.10.180.10">
    <property type="entry name" value="2,3-Dihydroxybiphenyl 1,2-Dioxygenase, domain 1"/>
    <property type="match status" value="2"/>
</dbReference>
<keyword evidence="3" id="KW-1185">Reference proteome</keyword>
<accession>A0A1I6KZR7</accession>
<feature type="domain" description="VOC" evidence="1">
    <location>
        <begin position="154"/>
        <end position="272"/>
    </location>
</feature>
<dbReference type="SUPFAM" id="SSF54593">
    <property type="entry name" value="Glyoxalase/Bleomycin resistance protein/Dihydroxybiphenyl dioxygenase"/>
    <property type="match status" value="1"/>
</dbReference>
<organism evidence="2 3">
    <name type="scientific">Halomicrobium zhouii</name>
    <dbReference type="NCBI Taxonomy" id="767519"/>
    <lineage>
        <taxon>Archaea</taxon>
        <taxon>Methanobacteriati</taxon>
        <taxon>Methanobacteriota</taxon>
        <taxon>Stenosarchaea group</taxon>
        <taxon>Halobacteria</taxon>
        <taxon>Halobacteriales</taxon>
        <taxon>Haloarculaceae</taxon>
        <taxon>Halomicrobium</taxon>
    </lineage>
</organism>